<dbReference type="GO" id="GO:0006508">
    <property type="term" value="P:proteolysis"/>
    <property type="evidence" value="ECO:0007669"/>
    <property type="project" value="UniProtKB-KW"/>
</dbReference>
<dbReference type="InterPro" id="IPR000209">
    <property type="entry name" value="Peptidase_S8/S53_dom"/>
</dbReference>
<dbReference type="PROSITE" id="PS00138">
    <property type="entry name" value="SUBTILASE_SER"/>
    <property type="match status" value="1"/>
</dbReference>
<evidence type="ECO:0000256" key="1">
    <source>
        <dbReference type="ARBA" id="ARBA00011073"/>
    </source>
</evidence>
<evidence type="ECO:0000259" key="7">
    <source>
        <dbReference type="Pfam" id="PF00082"/>
    </source>
</evidence>
<comment type="similarity">
    <text evidence="1 5">Belongs to the peptidase S8 family.</text>
</comment>
<dbReference type="PROSITE" id="PS51892">
    <property type="entry name" value="SUBTILASE"/>
    <property type="match status" value="1"/>
</dbReference>
<dbReference type="Gene3D" id="3.40.50.200">
    <property type="entry name" value="Peptidase S8/S53 domain"/>
    <property type="match status" value="1"/>
</dbReference>
<feature type="signal peptide" evidence="6">
    <location>
        <begin position="1"/>
        <end position="30"/>
    </location>
</feature>
<evidence type="ECO:0000256" key="4">
    <source>
        <dbReference type="ARBA" id="ARBA00022825"/>
    </source>
</evidence>
<proteinExistence type="inferred from homology"/>
<sequence length="565" mass="60173">MTMKSRILTACVATAAISTVVMTGATVAHAGDAMRFKSIEEQLDAQMIRLIIKRENSAGGTYYDTQMVPVSDWENVKAELLRQPDVINVERDVFVSIPNPRPVEVPPVTVQSYSVGDVPYNDPLYNELRYFAPGEQYNSRIQEAHGRLKFTNPVRIGIADVGFIRSDEVNYVDGYSFDHGRGAGFYNSDPNVGCTGENEYLHGNYVAQVAAAIANNAIGTTGVVPGAEVVAGRVFDCDGFGTLFSVAEAVNWMAGNGPHDVPPLSEPVDVINLSLGAPTECPTYMQDAIDNARAAGIAVVVATGNDNIETIEAPANCEGVIAVASTTEYGTRSSFSNYGAGTTIAAQGSNIPVLHSDGTTRYVYGTSFATPIVTGLIAATLSDRPELTPADIDRIVAESGKPGRNITEDIGAGIIDSMLFLDGAGVVREVMTAQHVLTGEREQYLEALTHPRATQFIQNASHGATACDFLEVDGSFASNATENDTLMVFSARAGAPLDPTTPENVLAQTGGDRLLVRKDYVEYEVSQGNQIGIARCNVNTGDNCSVVDTVRGLDHTQIQSPAICL</sequence>
<dbReference type="STRING" id="135739.BTO32_15145"/>
<keyword evidence="3" id="KW-0378">Hydrolase</keyword>
<evidence type="ECO:0000256" key="3">
    <source>
        <dbReference type="ARBA" id="ARBA00022801"/>
    </source>
</evidence>
<dbReference type="InterPro" id="IPR036852">
    <property type="entry name" value="Peptidase_S8/S53_dom_sf"/>
</dbReference>
<reference evidence="8 9" key="1">
    <citation type="submission" date="2016-12" db="EMBL/GenBank/DDBJ databases">
        <title>Marinobacter lutaoensis whole genome sequencing.</title>
        <authorList>
            <person name="Verma A."/>
            <person name="Krishnamurthi S."/>
        </authorList>
    </citation>
    <scope>NUCLEOTIDE SEQUENCE [LARGE SCALE GENOMIC DNA]</scope>
    <source>
        <strain evidence="8 9">T5054</strain>
    </source>
</reference>
<feature type="domain" description="Peptidase S8/S53" evidence="7">
    <location>
        <begin position="154"/>
        <end position="399"/>
    </location>
</feature>
<accession>A0A1V2DPI8</accession>
<organism evidence="8 9">
    <name type="scientific">Marinobacter lutaoensis</name>
    <dbReference type="NCBI Taxonomy" id="135739"/>
    <lineage>
        <taxon>Bacteria</taxon>
        <taxon>Pseudomonadati</taxon>
        <taxon>Pseudomonadota</taxon>
        <taxon>Gammaproteobacteria</taxon>
        <taxon>Pseudomonadales</taxon>
        <taxon>Marinobacteraceae</taxon>
        <taxon>Marinobacter</taxon>
    </lineage>
</organism>
<dbReference type="RefSeq" id="WP_076725487.1">
    <property type="nucleotide sequence ID" value="NZ_MSCW01000009.1"/>
</dbReference>
<dbReference type="AlphaFoldDB" id="A0A1V2DPI8"/>
<evidence type="ECO:0000256" key="2">
    <source>
        <dbReference type="ARBA" id="ARBA00022670"/>
    </source>
</evidence>
<feature type="chain" id="PRO_5013002340" description="Peptidase S8/S53 domain-containing protein" evidence="6">
    <location>
        <begin position="31"/>
        <end position="565"/>
    </location>
</feature>
<name>A0A1V2DPI8_9GAMM</name>
<comment type="caution">
    <text evidence="5">Lacks conserved residue(s) required for the propagation of feature annotation.</text>
</comment>
<gene>
    <name evidence="8" type="ORF">BTO32_15145</name>
</gene>
<dbReference type="PANTHER" id="PTHR43806">
    <property type="entry name" value="PEPTIDASE S8"/>
    <property type="match status" value="1"/>
</dbReference>
<dbReference type="EMBL" id="MSCW01000009">
    <property type="protein sequence ID" value="ONF42542.1"/>
    <property type="molecule type" value="Genomic_DNA"/>
</dbReference>
<dbReference type="PANTHER" id="PTHR43806:SF11">
    <property type="entry name" value="CEREVISIN-RELATED"/>
    <property type="match status" value="1"/>
</dbReference>
<dbReference type="InterPro" id="IPR023828">
    <property type="entry name" value="Peptidase_S8_Ser-AS"/>
</dbReference>
<dbReference type="OrthoDB" id="9790784at2"/>
<evidence type="ECO:0000256" key="6">
    <source>
        <dbReference type="SAM" id="SignalP"/>
    </source>
</evidence>
<protein>
    <recommendedName>
        <fullName evidence="7">Peptidase S8/S53 domain-containing protein</fullName>
    </recommendedName>
</protein>
<keyword evidence="9" id="KW-1185">Reference proteome</keyword>
<dbReference type="Pfam" id="PF00082">
    <property type="entry name" value="Peptidase_S8"/>
    <property type="match status" value="1"/>
</dbReference>
<evidence type="ECO:0000256" key="5">
    <source>
        <dbReference type="PROSITE-ProRule" id="PRU01240"/>
    </source>
</evidence>
<dbReference type="GO" id="GO:0004252">
    <property type="term" value="F:serine-type endopeptidase activity"/>
    <property type="evidence" value="ECO:0007669"/>
    <property type="project" value="InterPro"/>
</dbReference>
<dbReference type="Proteomes" id="UP000189339">
    <property type="component" value="Unassembled WGS sequence"/>
</dbReference>
<evidence type="ECO:0000313" key="9">
    <source>
        <dbReference type="Proteomes" id="UP000189339"/>
    </source>
</evidence>
<comment type="caution">
    <text evidence="8">The sequence shown here is derived from an EMBL/GenBank/DDBJ whole genome shotgun (WGS) entry which is preliminary data.</text>
</comment>
<keyword evidence="6" id="KW-0732">Signal</keyword>
<dbReference type="SUPFAM" id="SSF52743">
    <property type="entry name" value="Subtilisin-like"/>
    <property type="match status" value="1"/>
</dbReference>
<evidence type="ECO:0000313" key="8">
    <source>
        <dbReference type="EMBL" id="ONF42542.1"/>
    </source>
</evidence>
<keyword evidence="2" id="KW-0645">Protease</keyword>
<dbReference type="InterPro" id="IPR050131">
    <property type="entry name" value="Peptidase_S8_subtilisin-like"/>
</dbReference>
<keyword evidence="4" id="KW-0720">Serine protease</keyword>